<gene>
    <name evidence="1" type="ORF">EYF80_023381</name>
</gene>
<comment type="caution">
    <text evidence="1">The sequence shown here is derived from an EMBL/GenBank/DDBJ whole genome shotgun (WGS) entry which is preliminary data.</text>
</comment>
<evidence type="ECO:0000313" key="1">
    <source>
        <dbReference type="EMBL" id="TNN66473.1"/>
    </source>
</evidence>
<dbReference type="Proteomes" id="UP000314294">
    <property type="component" value="Unassembled WGS sequence"/>
</dbReference>
<keyword evidence="2" id="KW-1185">Reference proteome</keyword>
<name>A0A4Z2HNC1_9TELE</name>
<protein>
    <submittedName>
        <fullName evidence="1">Uncharacterized protein</fullName>
    </submittedName>
</protein>
<reference evidence="1 2" key="1">
    <citation type="submission" date="2019-03" db="EMBL/GenBank/DDBJ databases">
        <title>First draft genome of Liparis tanakae, snailfish: a comprehensive survey of snailfish specific genes.</title>
        <authorList>
            <person name="Kim W."/>
            <person name="Song I."/>
            <person name="Jeong J.-H."/>
            <person name="Kim D."/>
            <person name="Kim S."/>
            <person name="Ryu S."/>
            <person name="Song J.Y."/>
            <person name="Lee S.K."/>
        </authorList>
    </citation>
    <scope>NUCLEOTIDE SEQUENCE [LARGE SCALE GENOMIC DNA]</scope>
    <source>
        <tissue evidence="1">Muscle</tissue>
    </source>
</reference>
<dbReference type="EMBL" id="SRLO01000219">
    <property type="protein sequence ID" value="TNN66473.1"/>
    <property type="molecule type" value="Genomic_DNA"/>
</dbReference>
<sequence length="145" mass="16672">MKESGFEKKKELEVKKPEPCDCMCVDVCYRSRGCSSDCYRADALWRADWKRAFPGFLFGRWQRRAALGEGSAQGSDTFSPVRYQSGQAQQCRVEKLGREPCYIFLLPVPARFRAPRQESEVRLVALISTCCHQEEKGRRRGALRN</sequence>
<proteinExistence type="predicted"/>
<dbReference type="AlphaFoldDB" id="A0A4Z2HNC1"/>
<accession>A0A4Z2HNC1</accession>
<evidence type="ECO:0000313" key="2">
    <source>
        <dbReference type="Proteomes" id="UP000314294"/>
    </source>
</evidence>
<organism evidence="1 2">
    <name type="scientific">Liparis tanakae</name>
    <name type="common">Tanaka's snailfish</name>
    <dbReference type="NCBI Taxonomy" id="230148"/>
    <lineage>
        <taxon>Eukaryota</taxon>
        <taxon>Metazoa</taxon>
        <taxon>Chordata</taxon>
        <taxon>Craniata</taxon>
        <taxon>Vertebrata</taxon>
        <taxon>Euteleostomi</taxon>
        <taxon>Actinopterygii</taxon>
        <taxon>Neopterygii</taxon>
        <taxon>Teleostei</taxon>
        <taxon>Neoteleostei</taxon>
        <taxon>Acanthomorphata</taxon>
        <taxon>Eupercaria</taxon>
        <taxon>Perciformes</taxon>
        <taxon>Cottioidei</taxon>
        <taxon>Cottales</taxon>
        <taxon>Liparidae</taxon>
        <taxon>Liparis</taxon>
    </lineage>
</organism>